<reference evidence="1 2" key="1">
    <citation type="submission" date="2018-09" db="EMBL/GenBank/DDBJ databases">
        <title>Gemmobacter lutimaris sp. nov., a marine bacterium isolated from tidal flat.</title>
        <authorList>
            <person name="Lee D.W."/>
            <person name="Yoo Y."/>
            <person name="Kim J.-J."/>
            <person name="Kim B.S."/>
        </authorList>
    </citation>
    <scope>NUCLEOTIDE SEQUENCE [LARGE SCALE GENOMIC DNA]</scope>
    <source>
        <strain evidence="1 2">YJ-T1-11</strain>
    </source>
</reference>
<dbReference type="Proteomes" id="UP000266649">
    <property type="component" value="Unassembled WGS sequence"/>
</dbReference>
<dbReference type="InterPro" id="IPR038056">
    <property type="entry name" value="YjbR-like_sf"/>
</dbReference>
<evidence type="ECO:0000313" key="2">
    <source>
        <dbReference type="Proteomes" id="UP000266649"/>
    </source>
</evidence>
<comment type="caution">
    <text evidence="1">The sequence shown here is derived from an EMBL/GenBank/DDBJ whole genome shotgun (WGS) entry which is preliminary data.</text>
</comment>
<dbReference type="AlphaFoldDB" id="A0A398BQL7"/>
<evidence type="ECO:0000313" key="1">
    <source>
        <dbReference type="EMBL" id="RID92905.1"/>
    </source>
</evidence>
<accession>A0A398BQL7</accession>
<evidence type="ECO:0008006" key="3">
    <source>
        <dbReference type="Google" id="ProtNLM"/>
    </source>
</evidence>
<dbReference type="InterPro" id="IPR058532">
    <property type="entry name" value="YjbR/MT2646/Rv2570-like"/>
</dbReference>
<protein>
    <recommendedName>
        <fullName evidence="3">MmcQ/YjbR family DNA-binding protein</fullName>
    </recommendedName>
</protein>
<proteinExistence type="predicted"/>
<gene>
    <name evidence="1" type="ORF">D2N39_04355</name>
</gene>
<sequence>MHRAMIADWPTLKAFALGLGLPRITVEYPWGNEALKAHGKMWCWWSPLVDAAVFRAEAEEREMLMQADPTTFFLHPHYARSALVLVRAGHIDPGWARPRLIRDWRAAAPKRWLRDWDATQTPDGPGSKTG</sequence>
<keyword evidence="2" id="KW-1185">Reference proteome</keyword>
<dbReference type="SUPFAM" id="SSF142906">
    <property type="entry name" value="YjbR-like"/>
    <property type="match status" value="1"/>
</dbReference>
<name>A0A398BQL7_9RHOB</name>
<dbReference type="Pfam" id="PF04237">
    <property type="entry name" value="YjbR"/>
    <property type="match status" value="1"/>
</dbReference>
<organism evidence="1 2">
    <name type="scientific">Gemmobacter lutimaris</name>
    <dbReference type="NCBI Taxonomy" id="2306023"/>
    <lineage>
        <taxon>Bacteria</taxon>
        <taxon>Pseudomonadati</taxon>
        <taxon>Pseudomonadota</taxon>
        <taxon>Alphaproteobacteria</taxon>
        <taxon>Rhodobacterales</taxon>
        <taxon>Paracoccaceae</taxon>
        <taxon>Gemmobacter</taxon>
    </lineage>
</organism>
<dbReference type="EMBL" id="QXXQ01000002">
    <property type="protein sequence ID" value="RID92905.1"/>
    <property type="molecule type" value="Genomic_DNA"/>
</dbReference>